<gene>
    <name evidence="2" type="ORF">PILCRDRAFT_818380</name>
</gene>
<dbReference type="SUPFAM" id="SSF53335">
    <property type="entry name" value="S-adenosyl-L-methionine-dependent methyltransferases"/>
    <property type="match status" value="1"/>
</dbReference>
<proteinExistence type="predicted"/>
<dbReference type="GO" id="GO:0016279">
    <property type="term" value="F:protein-lysine N-methyltransferase activity"/>
    <property type="evidence" value="ECO:0007669"/>
    <property type="project" value="TreeGrafter"/>
</dbReference>
<reference evidence="3" key="2">
    <citation type="submission" date="2015-01" db="EMBL/GenBank/DDBJ databases">
        <title>Evolutionary Origins and Diversification of the Mycorrhizal Mutualists.</title>
        <authorList>
            <consortium name="DOE Joint Genome Institute"/>
            <consortium name="Mycorrhizal Genomics Consortium"/>
            <person name="Kohler A."/>
            <person name="Kuo A."/>
            <person name="Nagy L.G."/>
            <person name="Floudas D."/>
            <person name="Copeland A."/>
            <person name="Barry K.W."/>
            <person name="Cichocki N."/>
            <person name="Veneault-Fourrey C."/>
            <person name="LaButti K."/>
            <person name="Lindquist E.A."/>
            <person name="Lipzen A."/>
            <person name="Lundell T."/>
            <person name="Morin E."/>
            <person name="Murat C."/>
            <person name="Riley R."/>
            <person name="Ohm R."/>
            <person name="Sun H."/>
            <person name="Tunlid A."/>
            <person name="Henrissat B."/>
            <person name="Grigoriev I.V."/>
            <person name="Hibbett D.S."/>
            <person name="Martin F."/>
        </authorList>
    </citation>
    <scope>NUCLEOTIDE SEQUENCE [LARGE SCALE GENOMIC DNA]</scope>
    <source>
        <strain evidence="3">F 1598</strain>
    </source>
</reference>
<dbReference type="GO" id="GO:0005737">
    <property type="term" value="C:cytoplasm"/>
    <property type="evidence" value="ECO:0007669"/>
    <property type="project" value="TreeGrafter"/>
</dbReference>
<dbReference type="PANTHER" id="PTHR12843:SF5">
    <property type="entry name" value="EEF1A LYSINE METHYLTRANSFERASE 2"/>
    <property type="match status" value="1"/>
</dbReference>
<keyword evidence="3" id="KW-1185">Reference proteome</keyword>
<dbReference type="EMBL" id="KN832988">
    <property type="protein sequence ID" value="KIM84075.1"/>
    <property type="molecule type" value="Genomic_DNA"/>
</dbReference>
<dbReference type="STRING" id="765440.A0A0C3FI41"/>
<name>A0A0C3FI41_PILCF</name>
<dbReference type="Gene3D" id="3.40.50.150">
    <property type="entry name" value="Vaccinia Virus protein VP39"/>
    <property type="match status" value="1"/>
</dbReference>
<dbReference type="InParanoid" id="A0A0C3FI41"/>
<accession>A0A0C3FI41</accession>
<sequence length="203" mass="22280">MGDEGEIWFGEESVEKMVHWACKYVPSASCPWILEVGSGNGTLLLGLLDAEYQPERLCGIDYSEGSVKLARSVSAARGGDNISFHLCDFLKDDPPKLPSMLQEAYADWDLIMDKGTFDAIGLMEKDSNGMTPADGYPLKIGRLLKPGGHFLITSCNFTEEELKAKFANPRTGLMYHSRIQHATYTFGGKSGSICSSVAFRKPL</sequence>
<dbReference type="InterPro" id="IPR025714">
    <property type="entry name" value="Methyltranfer_dom"/>
</dbReference>
<dbReference type="CDD" id="cd02440">
    <property type="entry name" value="AdoMet_MTases"/>
    <property type="match status" value="1"/>
</dbReference>
<evidence type="ECO:0000313" key="3">
    <source>
        <dbReference type="Proteomes" id="UP000054166"/>
    </source>
</evidence>
<evidence type="ECO:0000259" key="1">
    <source>
        <dbReference type="Pfam" id="PF13847"/>
    </source>
</evidence>
<dbReference type="Pfam" id="PF13847">
    <property type="entry name" value="Methyltransf_31"/>
    <property type="match status" value="1"/>
</dbReference>
<organism evidence="2 3">
    <name type="scientific">Piloderma croceum (strain F 1598)</name>
    <dbReference type="NCBI Taxonomy" id="765440"/>
    <lineage>
        <taxon>Eukaryota</taxon>
        <taxon>Fungi</taxon>
        <taxon>Dikarya</taxon>
        <taxon>Basidiomycota</taxon>
        <taxon>Agaricomycotina</taxon>
        <taxon>Agaricomycetes</taxon>
        <taxon>Agaricomycetidae</taxon>
        <taxon>Atheliales</taxon>
        <taxon>Atheliaceae</taxon>
        <taxon>Piloderma</taxon>
    </lineage>
</organism>
<dbReference type="HOGENOM" id="CLU_044783_1_0_1"/>
<reference evidence="2 3" key="1">
    <citation type="submission" date="2014-04" db="EMBL/GenBank/DDBJ databases">
        <authorList>
            <consortium name="DOE Joint Genome Institute"/>
            <person name="Kuo A."/>
            <person name="Tarkka M."/>
            <person name="Buscot F."/>
            <person name="Kohler A."/>
            <person name="Nagy L.G."/>
            <person name="Floudas D."/>
            <person name="Copeland A."/>
            <person name="Barry K.W."/>
            <person name="Cichocki N."/>
            <person name="Veneault-Fourrey C."/>
            <person name="LaButti K."/>
            <person name="Lindquist E.A."/>
            <person name="Lipzen A."/>
            <person name="Lundell T."/>
            <person name="Morin E."/>
            <person name="Murat C."/>
            <person name="Sun H."/>
            <person name="Tunlid A."/>
            <person name="Henrissat B."/>
            <person name="Grigoriev I.V."/>
            <person name="Hibbett D.S."/>
            <person name="Martin F."/>
            <person name="Nordberg H.P."/>
            <person name="Cantor M.N."/>
            <person name="Hua S.X."/>
        </authorList>
    </citation>
    <scope>NUCLEOTIDE SEQUENCE [LARGE SCALE GENOMIC DNA]</scope>
    <source>
        <strain evidence="2 3">F 1598</strain>
    </source>
</reference>
<protein>
    <recommendedName>
        <fullName evidence="1">Methyltransferase domain-containing protein</fullName>
    </recommendedName>
</protein>
<dbReference type="AlphaFoldDB" id="A0A0C3FI41"/>
<dbReference type="InterPro" id="IPR029063">
    <property type="entry name" value="SAM-dependent_MTases_sf"/>
</dbReference>
<dbReference type="Proteomes" id="UP000054166">
    <property type="component" value="Unassembled WGS sequence"/>
</dbReference>
<feature type="domain" description="Methyltransferase" evidence="1">
    <location>
        <begin position="33"/>
        <end position="171"/>
    </location>
</feature>
<evidence type="ECO:0000313" key="2">
    <source>
        <dbReference type="EMBL" id="KIM84075.1"/>
    </source>
</evidence>
<dbReference type="PANTHER" id="PTHR12843">
    <property type="entry name" value="PROTEIN-LYSINE N-METHYLTRANSFERASE METTL10"/>
    <property type="match status" value="1"/>
</dbReference>
<dbReference type="OrthoDB" id="10069295at2759"/>
<dbReference type="FunCoup" id="A0A0C3FI41">
    <property type="interactions" value="456"/>
</dbReference>